<evidence type="ECO:0000313" key="2">
    <source>
        <dbReference type="Proteomes" id="UP001175228"/>
    </source>
</evidence>
<comment type="caution">
    <text evidence="1">The sequence shown here is derived from an EMBL/GenBank/DDBJ whole genome shotgun (WGS) entry which is preliminary data.</text>
</comment>
<gene>
    <name evidence="1" type="ORF">EDD18DRAFT_1100700</name>
</gene>
<accession>A0AA39QFZ4</accession>
<sequence length="200" mass="22494">MQSMVMDLLEKEKEALISNKPIAGMSIGITELVMEGVHLDHEQLHLTLLEKRESDPNSSPPHAPPFHQLMWNTQKSDIYHCPAICQNQHSTPYMWGKHTTYWLRSGSSSSPKATTFTSSIQSFMVKLNKLDAIHWYNLVCWHLITLGLLPLNSDLHELTVAHMTAKNAAQSHGIGDSMRPNAWLWGALKPEGLDSSAEEE</sequence>
<name>A0AA39QFZ4_9AGAR</name>
<dbReference type="Proteomes" id="UP001175228">
    <property type="component" value="Unassembled WGS sequence"/>
</dbReference>
<protein>
    <submittedName>
        <fullName evidence="1">Uncharacterized protein</fullName>
    </submittedName>
</protein>
<reference evidence="1" key="1">
    <citation type="submission" date="2023-06" db="EMBL/GenBank/DDBJ databases">
        <authorList>
            <consortium name="Lawrence Berkeley National Laboratory"/>
            <person name="Ahrendt S."/>
            <person name="Sahu N."/>
            <person name="Indic B."/>
            <person name="Wong-Bajracharya J."/>
            <person name="Merenyi Z."/>
            <person name="Ke H.-M."/>
            <person name="Monk M."/>
            <person name="Kocsube S."/>
            <person name="Drula E."/>
            <person name="Lipzen A."/>
            <person name="Balint B."/>
            <person name="Henrissat B."/>
            <person name="Andreopoulos B."/>
            <person name="Martin F.M."/>
            <person name="Harder C.B."/>
            <person name="Rigling D."/>
            <person name="Ford K.L."/>
            <person name="Foster G.D."/>
            <person name="Pangilinan J."/>
            <person name="Papanicolaou A."/>
            <person name="Barry K."/>
            <person name="LaButti K."/>
            <person name="Viragh M."/>
            <person name="Koriabine M."/>
            <person name="Yan M."/>
            <person name="Riley R."/>
            <person name="Champramary S."/>
            <person name="Plett K.L."/>
            <person name="Tsai I.J."/>
            <person name="Slot J."/>
            <person name="Sipos G."/>
            <person name="Plett J."/>
            <person name="Nagy L.G."/>
            <person name="Grigoriev I.V."/>
        </authorList>
    </citation>
    <scope>NUCLEOTIDE SEQUENCE</scope>
    <source>
        <strain evidence="1">HWK02</strain>
    </source>
</reference>
<organism evidence="1 2">
    <name type="scientific">Armillaria luteobubalina</name>
    <dbReference type="NCBI Taxonomy" id="153913"/>
    <lineage>
        <taxon>Eukaryota</taxon>
        <taxon>Fungi</taxon>
        <taxon>Dikarya</taxon>
        <taxon>Basidiomycota</taxon>
        <taxon>Agaricomycotina</taxon>
        <taxon>Agaricomycetes</taxon>
        <taxon>Agaricomycetidae</taxon>
        <taxon>Agaricales</taxon>
        <taxon>Marasmiineae</taxon>
        <taxon>Physalacriaceae</taxon>
        <taxon>Armillaria</taxon>
    </lineage>
</organism>
<evidence type="ECO:0000313" key="1">
    <source>
        <dbReference type="EMBL" id="KAK0502222.1"/>
    </source>
</evidence>
<proteinExistence type="predicted"/>
<dbReference type="AlphaFoldDB" id="A0AA39QFZ4"/>
<keyword evidence="2" id="KW-1185">Reference proteome</keyword>
<dbReference type="EMBL" id="JAUEPU010000005">
    <property type="protein sequence ID" value="KAK0502222.1"/>
    <property type="molecule type" value="Genomic_DNA"/>
</dbReference>